<sequence length="381" mass="42237">MSVSEDLTVPYYQQETSYYCGAACAKMVLEEIGAGALDQDDLYNDNHSHSTAESGWYSGPDGVNWTMNARKPATFNNFFVLFDQSTEDSISRKIAWTIHHYQVAPIAMVYGSAHWIVVRGYQADKAPTSSSDTSYALTGLFINNPWPPTGSSTSGIADEHISYTSWQGTYMTGVPGGHWAGSFLAVCDPEPAAKEVGRQVLEPGERRRTILDPREAIEAGLAGVERHGLLDHDSFAPAFRGAEPGEPRLVQRLDRSDSFYYVVPVRQRDRTSGIVSVGGLDARYHQAAALPEDSDWDLDSLARDAIRERFVGSRILVEGSRVRVPIRPEAVCVYPTLVWRPCRESLSPSYPFAMITVGDQRFYVRSDGQVFSRLHTADRGI</sequence>
<feature type="domain" description="Peptidase C39-like" evidence="1">
    <location>
        <begin position="7"/>
        <end position="125"/>
    </location>
</feature>
<evidence type="ECO:0000259" key="1">
    <source>
        <dbReference type="Pfam" id="PF13529"/>
    </source>
</evidence>
<gene>
    <name evidence="2" type="ORF">PAI11_25440</name>
</gene>
<keyword evidence="3" id="KW-1185">Reference proteome</keyword>
<dbReference type="AlphaFoldDB" id="H0E6U3"/>
<dbReference type="Pfam" id="PF13529">
    <property type="entry name" value="Peptidase_C39_2"/>
    <property type="match status" value="1"/>
</dbReference>
<evidence type="ECO:0000313" key="3">
    <source>
        <dbReference type="Proteomes" id="UP000005143"/>
    </source>
</evidence>
<dbReference type="Proteomes" id="UP000005143">
    <property type="component" value="Unassembled WGS sequence"/>
</dbReference>
<organism evidence="2 3">
    <name type="scientific">Patulibacter medicamentivorans</name>
    <dbReference type="NCBI Taxonomy" id="1097667"/>
    <lineage>
        <taxon>Bacteria</taxon>
        <taxon>Bacillati</taxon>
        <taxon>Actinomycetota</taxon>
        <taxon>Thermoleophilia</taxon>
        <taxon>Solirubrobacterales</taxon>
        <taxon>Patulibacteraceae</taxon>
        <taxon>Patulibacter</taxon>
    </lineage>
</organism>
<protein>
    <recommendedName>
        <fullName evidence="1">Peptidase C39-like domain-containing protein</fullName>
    </recommendedName>
</protein>
<reference evidence="2 3" key="1">
    <citation type="journal article" date="2013" name="Biodegradation">
        <title>Quantitative proteomic analysis of ibuprofen-degrading Patulibacter sp. strain I11.</title>
        <authorList>
            <person name="Almeida B."/>
            <person name="Kjeldal H."/>
            <person name="Lolas I."/>
            <person name="Knudsen A.D."/>
            <person name="Carvalho G."/>
            <person name="Nielsen K.L."/>
            <person name="Barreto Crespo M.T."/>
            <person name="Stensballe A."/>
            <person name="Nielsen J.L."/>
        </authorList>
    </citation>
    <scope>NUCLEOTIDE SEQUENCE [LARGE SCALE GENOMIC DNA]</scope>
    <source>
        <strain evidence="2 3">I11</strain>
    </source>
</reference>
<dbReference type="RefSeq" id="WP_007575675.1">
    <property type="nucleotide sequence ID" value="NZ_AGUD01000210.1"/>
</dbReference>
<dbReference type="InterPro" id="IPR039564">
    <property type="entry name" value="Peptidase_C39-like"/>
</dbReference>
<accession>H0E6U3</accession>
<comment type="caution">
    <text evidence="2">The sequence shown here is derived from an EMBL/GenBank/DDBJ whole genome shotgun (WGS) entry which is preliminary data.</text>
</comment>
<proteinExistence type="predicted"/>
<name>H0E6U3_9ACTN</name>
<dbReference type="EMBL" id="AGUD01000210">
    <property type="protein sequence ID" value="EHN10584.1"/>
    <property type="molecule type" value="Genomic_DNA"/>
</dbReference>
<evidence type="ECO:0000313" key="2">
    <source>
        <dbReference type="EMBL" id="EHN10584.1"/>
    </source>
</evidence>